<evidence type="ECO:0008006" key="2">
    <source>
        <dbReference type="Google" id="ProtNLM"/>
    </source>
</evidence>
<dbReference type="SUPFAM" id="SSF46785">
    <property type="entry name" value="Winged helix' DNA-binding domain"/>
    <property type="match status" value="1"/>
</dbReference>
<dbReference type="Gene3D" id="1.10.10.10">
    <property type="entry name" value="Winged helix-like DNA-binding domain superfamily/Winged helix DNA-binding domain"/>
    <property type="match status" value="1"/>
</dbReference>
<reference evidence="1" key="1">
    <citation type="submission" date="2019-01" db="EMBL/GenBank/DDBJ databases">
        <authorList>
            <consortium name="Genoscope - CEA"/>
            <person name="William W."/>
        </authorList>
    </citation>
    <scope>NUCLEOTIDE SEQUENCE</scope>
    <source>
        <strain evidence="1">CR-1</strain>
    </source>
</reference>
<dbReference type="EMBL" id="CAACVI010000052">
    <property type="protein sequence ID" value="VEN75483.1"/>
    <property type="molecule type" value="Genomic_DNA"/>
</dbReference>
<dbReference type="Pfam" id="PF13412">
    <property type="entry name" value="HTH_24"/>
    <property type="match status" value="1"/>
</dbReference>
<proteinExistence type="predicted"/>
<evidence type="ECO:0000313" key="1">
    <source>
        <dbReference type="EMBL" id="VEN75483.1"/>
    </source>
</evidence>
<dbReference type="InterPro" id="IPR036388">
    <property type="entry name" value="WH-like_DNA-bd_sf"/>
</dbReference>
<gene>
    <name evidence="1" type="ORF">EPICR_90082</name>
</gene>
<dbReference type="InterPro" id="IPR036390">
    <property type="entry name" value="WH_DNA-bd_sf"/>
</dbReference>
<organism evidence="1">
    <name type="scientific">uncultured Desulfobacteraceae bacterium</name>
    <dbReference type="NCBI Taxonomy" id="218296"/>
    <lineage>
        <taxon>Bacteria</taxon>
        <taxon>Pseudomonadati</taxon>
        <taxon>Thermodesulfobacteriota</taxon>
        <taxon>Desulfobacteria</taxon>
        <taxon>Desulfobacterales</taxon>
        <taxon>Desulfobacteraceae</taxon>
        <taxon>environmental samples</taxon>
    </lineage>
</organism>
<dbReference type="AlphaFoldDB" id="A0A484HQ96"/>
<protein>
    <recommendedName>
        <fullName evidence="2">Helix-turn-helix type 11 domain-containing protein</fullName>
    </recommendedName>
</protein>
<accession>A0A484HQ96</accession>
<sequence length="56" mass="6547">MRHLEKDENLTIPELARLIGVTERSVERNIRKLRDQGFLRRMGPARGGFWKVIKTG</sequence>
<name>A0A484HQ96_9BACT</name>